<protein>
    <submittedName>
        <fullName evidence="1">Uncharacterized protein</fullName>
    </submittedName>
</protein>
<gene>
    <name evidence="1" type="ORF">GGI64_005461</name>
</gene>
<organism evidence="1 2">
    <name type="scientific">Rhizobium leguminosarum</name>
    <dbReference type="NCBI Taxonomy" id="384"/>
    <lineage>
        <taxon>Bacteria</taxon>
        <taxon>Pseudomonadati</taxon>
        <taxon>Pseudomonadota</taxon>
        <taxon>Alphaproteobacteria</taxon>
        <taxon>Hyphomicrobiales</taxon>
        <taxon>Rhizobiaceae</taxon>
        <taxon>Rhizobium/Agrobacterium group</taxon>
        <taxon>Rhizobium</taxon>
    </lineage>
</organism>
<reference evidence="1 2" key="1">
    <citation type="submission" date="2020-07" db="EMBL/GenBank/DDBJ databases">
        <title>Genomic Encyclopedia of Type Strains, Phase IV (KMG-V): Genome sequencing to study the core and pangenomes of soil and plant-associated prokaryotes.</title>
        <authorList>
            <person name="Whitman W."/>
        </authorList>
    </citation>
    <scope>NUCLEOTIDE SEQUENCE [LARGE SCALE GENOMIC DNA]</scope>
    <source>
        <strain evidence="1 2">SEMIA 4052</strain>
    </source>
</reference>
<proteinExistence type="predicted"/>
<comment type="caution">
    <text evidence="1">The sequence shown here is derived from an EMBL/GenBank/DDBJ whole genome shotgun (WGS) entry which is preliminary data.</text>
</comment>
<dbReference type="AlphaFoldDB" id="A0A7Z0E4G6"/>
<accession>A0A7Z0E4G6</accession>
<sequence length="63" mass="7091">MDRHLQRLLAPVLRARSMSRQMRATTVVSQPPRLPMSVVSARLSRSQASWTASSASLREPSMR</sequence>
<name>A0A7Z0E4G6_RHILE</name>
<evidence type="ECO:0000313" key="2">
    <source>
        <dbReference type="Proteomes" id="UP000535276"/>
    </source>
</evidence>
<evidence type="ECO:0000313" key="1">
    <source>
        <dbReference type="EMBL" id="NYJ14369.1"/>
    </source>
</evidence>
<dbReference type="EMBL" id="JACBZV010000011">
    <property type="protein sequence ID" value="NYJ14369.1"/>
    <property type="molecule type" value="Genomic_DNA"/>
</dbReference>
<dbReference type="Proteomes" id="UP000535276">
    <property type="component" value="Unassembled WGS sequence"/>
</dbReference>